<dbReference type="KEGG" id="rxy:Rxyl_0508"/>
<dbReference type="NCBIfam" id="TIGR01428">
    <property type="entry name" value="HAD_type_II"/>
    <property type="match status" value="1"/>
</dbReference>
<dbReference type="PANTHER" id="PTHR43316">
    <property type="entry name" value="HYDROLASE, HALOACID DELAHOGENASE-RELATED"/>
    <property type="match status" value="1"/>
</dbReference>
<dbReference type="Gene3D" id="3.40.50.1000">
    <property type="entry name" value="HAD superfamily/HAD-like"/>
    <property type="match status" value="1"/>
</dbReference>
<sequence>MAPAETKALLFDVFGTTVDWRGGIIRAGRELEQRRGSPAPEGVDWAALADAWRAEYRPSMERVMRGELPWTNLDGLHRASLEGLLPRFGLAGLGAEEREFLVGAWHRLDPWPDVLEGLRRLRRRYIVAPLSNGNVALLTNMARRAGLPWDLILSAEWVRRYKPDPATYLLLPRLFSFDPKQVMMVAAHPDDLLGARRAGLRTAFVPRPLEFGPEGTAPPPEGPFDVVAGDFVDLAERLGAPAASG</sequence>
<dbReference type="InterPro" id="IPR006439">
    <property type="entry name" value="HAD-SF_hydro_IA"/>
</dbReference>
<dbReference type="OrthoDB" id="3774052at2"/>
<protein>
    <submittedName>
        <fullName evidence="3">Haloacid dehalogenase, type II</fullName>
    </submittedName>
</protein>
<dbReference type="Gene3D" id="1.10.150.240">
    <property type="entry name" value="Putative phosphatase, domain 2"/>
    <property type="match status" value="1"/>
</dbReference>
<dbReference type="Proteomes" id="UP000006637">
    <property type="component" value="Chromosome"/>
</dbReference>
<keyword evidence="2" id="KW-0378">Hydrolase</keyword>
<proteinExistence type="inferred from homology"/>
<dbReference type="InterPro" id="IPR051540">
    <property type="entry name" value="S-2-haloacid_dehalogenase"/>
</dbReference>
<dbReference type="PANTHER" id="PTHR43316:SF3">
    <property type="entry name" value="HALOACID DEHALOGENASE, TYPE II (AFU_ORTHOLOGUE AFUA_2G07750)-RELATED"/>
    <property type="match status" value="1"/>
</dbReference>
<dbReference type="SFLD" id="SFLDG01129">
    <property type="entry name" value="C1.5:_HAD__Beta-PGM__Phosphata"/>
    <property type="match status" value="1"/>
</dbReference>
<dbReference type="InterPro" id="IPR036412">
    <property type="entry name" value="HAD-like_sf"/>
</dbReference>
<evidence type="ECO:0000313" key="4">
    <source>
        <dbReference type="Proteomes" id="UP000006637"/>
    </source>
</evidence>
<evidence type="ECO:0000313" key="3">
    <source>
        <dbReference type="EMBL" id="ABG03482.1"/>
    </source>
</evidence>
<dbReference type="PhylomeDB" id="Q1AYP6"/>
<dbReference type="InterPro" id="IPR023198">
    <property type="entry name" value="PGP-like_dom2"/>
</dbReference>
<gene>
    <name evidence="3" type="ordered locus">Rxyl_0508</name>
</gene>
<dbReference type="InterPro" id="IPR006328">
    <property type="entry name" value="2-HAD"/>
</dbReference>
<dbReference type="STRING" id="266117.Rxyl_0508"/>
<evidence type="ECO:0000256" key="1">
    <source>
        <dbReference type="ARBA" id="ARBA00008106"/>
    </source>
</evidence>
<dbReference type="EMBL" id="CP000386">
    <property type="protein sequence ID" value="ABG03482.1"/>
    <property type="molecule type" value="Genomic_DNA"/>
</dbReference>
<dbReference type="AlphaFoldDB" id="Q1AYP6"/>
<keyword evidence="4" id="KW-1185">Reference proteome</keyword>
<dbReference type="Pfam" id="PF00702">
    <property type="entry name" value="Hydrolase"/>
    <property type="match status" value="1"/>
</dbReference>
<name>Q1AYP6_RUBXD</name>
<dbReference type="PRINTS" id="PR00413">
    <property type="entry name" value="HADHALOGNASE"/>
</dbReference>
<dbReference type="eggNOG" id="COG1011">
    <property type="taxonomic scope" value="Bacteria"/>
</dbReference>
<dbReference type="SFLD" id="SFLDS00003">
    <property type="entry name" value="Haloacid_Dehalogenase"/>
    <property type="match status" value="1"/>
</dbReference>
<dbReference type="CDD" id="cd02588">
    <property type="entry name" value="HAD_L2-DEX"/>
    <property type="match status" value="1"/>
</dbReference>
<comment type="similarity">
    <text evidence="1">Belongs to the HAD-like hydrolase superfamily. S-2-haloalkanoic acid dehalogenase family.</text>
</comment>
<dbReference type="GO" id="GO:0019120">
    <property type="term" value="F:hydrolase activity, acting on acid halide bonds, in C-halide compounds"/>
    <property type="evidence" value="ECO:0007669"/>
    <property type="project" value="InterPro"/>
</dbReference>
<organism evidence="3 4">
    <name type="scientific">Rubrobacter xylanophilus (strain DSM 9941 / JCM 11954 / NBRC 16129 / PRD-1)</name>
    <dbReference type="NCBI Taxonomy" id="266117"/>
    <lineage>
        <taxon>Bacteria</taxon>
        <taxon>Bacillati</taxon>
        <taxon>Actinomycetota</taxon>
        <taxon>Rubrobacteria</taxon>
        <taxon>Rubrobacterales</taxon>
        <taxon>Rubrobacteraceae</taxon>
        <taxon>Rubrobacter</taxon>
    </lineage>
</organism>
<dbReference type="NCBIfam" id="TIGR01493">
    <property type="entry name" value="HAD-SF-IA-v2"/>
    <property type="match status" value="1"/>
</dbReference>
<dbReference type="InterPro" id="IPR023214">
    <property type="entry name" value="HAD_sf"/>
</dbReference>
<dbReference type="HOGENOM" id="CLU_045011_3_0_11"/>
<evidence type="ECO:0000256" key="2">
    <source>
        <dbReference type="ARBA" id="ARBA00022801"/>
    </source>
</evidence>
<accession>Q1AYP6</accession>
<dbReference type="SUPFAM" id="SSF56784">
    <property type="entry name" value="HAD-like"/>
    <property type="match status" value="1"/>
</dbReference>
<dbReference type="RefSeq" id="WP_011563500.1">
    <property type="nucleotide sequence ID" value="NC_008148.1"/>
</dbReference>
<reference evidence="3 4" key="1">
    <citation type="submission" date="2006-06" db="EMBL/GenBank/DDBJ databases">
        <title>Complete sequence of Rubrobacter xylanophilus DSM 9941.</title>
        <authorList>
            <consortium name="US DOE Joint Genome Institute"/>
            <person name="Copeland A."/>
            <person name="Lucas S."/>
            <person name="Lapidus A."/>
            <person name="Barry K."/>
            <person name="Detter J.C."/>
            <person name="Glavina del Rio T."/>
            <person name="Hammon N."/>
            <person name="Israni S."/>
            <person name="Dalin E."/>
            <person name="Tice H."/>
            <person name="Pitluck S."/>
            <person name="Munk A.C."/>
            <person name="Brettin T."/>
            <person name="Bruce D."/>
            <person name="Han C."/>
            <person name="Tapia R."/>
            <person name="Gilna P."/>
            <person name="Schmutz J."/>
            <person name="Larimer F."/>
            <person name="Land M."/>
            <person name="Hauser L."/>
            <person name="Kyrpides N."/>
            <person name="Lykidis A."/>
            <person name="da Costa M.S."/>
            <person name="Rainey F.A."/>
            <person name="Empadinhas N."/>
            <person name="Jolivet E."/>
            <person name="Battista J.R."/>
            <person name="Richardson P."/>
        </authorList>
    </citation>
    <scope>NUCLEOTIDE SEQUENCE [LARGE SCALE GENOMIC DNA]</scope>
    <source>
        <strain evidence="4">DSM 9941 / NBRC 16129 / PRD-1</strain>
    </source>
</reference>